<evidence type="ECO:0000259" key="8">
    <source>
        <dbReference type="Pfam" id="PF00266"/>
    </source>
</evidence>
<dbReference type="PANTHER" id="PTHR11601:SF50">
    <property type="entry name" value="CYSTEINE DESULFURASE ISCS 2-RELATED"/>
    <property type="match status" value="1"/>
</dbReference>
<dbReference type="PROSITE" id="PS00595">
    <property type="entry name" value="AA_TRANSFER_CLASS_5"/>
    <property type="match status" value="1"/>
</dbReference>
<proteinExistence type="inferred from homology"/>
<keyword evidence="4" id="KW-0663">Pyridoxal phosphate</keyword>
<dbReference type="InterPro" id="IPR016454">
    <property type="entry name" value="Cysteine_dSase"/>
</dbReference>
<sequence length="381" mass="41852">MIYLDNSATTKPYKEVLSSFLTVSEDYFGNPSSLHNLGSKASTLLGRAREQIAEILRVEKDEIIFTSGGTESNNLALKGVVRANRHKGNHIITTSIEHPSVYNVFQQLKEEGFEVTILPVDRNGVISLDALEKALNKNTIIVSIMHVNNEVGSIQPIAEAGALIKKNSRASFHVDAIQGFGKVSLNISESNIDLLSLSAHKFHGLKGTGLLYRRKNIPFRTEQRGGDQESSFRSGTENVAGAVSMAKAMRMVRENKEKNEQLECFRKQLTEYFSSFKGVTIVSPPIKGAPHILNVSIPGLKGEVIVHALERDGIYVSTTSACSSKKASTSRTIEAMGFSFQTNVGSVRISMSHSTTQDDVQQFIYTWNSVIPTLMEGIKKS</sequence>
<name>A0ABV3Q003_9BACL</name>
<dbReference type="SUPFAM" id="SSF53383">
    <property type="entry name" value="PLP-dependent transferases"/>
    <property type="match status" value="1"/>
</dbReference>
<evidence type="ECO:0000256" key="3">
    <source>
        <dbReference type="ARBA" id="ARBA00022723"/>
    </source>
</evidence>
<accession>A0ABV3Q003</accession>
<evidence type="ECO:0000313" key="9">
    <source>
        <dbReference type="EMBL" id="MEW9500686.1"/>
    </source>
</evidence>
<dbReference type="PIRSF" id="PIRSF005572">
    <property type="entry name" value="NifS"/>
    <property type="match status" value="1"/>
</dbReference>
<evidence type="ECO:0000256" key="2">
    <source>
        <dbReference type="ARBA" id="ARBA00006490"/>
    </source>
</evidence>
<dbReference type="EMBL" id="JBFMIA010000001">
    <property type="protein sequence ID" value="MEW9500686.1"/>
    <property type="molecule type" value="Genomic_DNA"/>
</dbReference>
<keyword evidence="6" id="KW-0411">Iron-sulfur</keyword>
<evidence type="ECO:0000256" key="7">
    <source>
        <dbReference type="RuleBase" id="RU004504"/>
    </source>
</evidence>
<keyword evidence="5" id="KW-0408">Iron</keyword>
<comment type="caution">
    <text evidence="9">The sequence shown here is derived from an EMBL/GenBank/DDBJ whole genome shotgun (WGS) entry which is preliminary data.</text>
</comment>
<protein>
    <submittedName>
        <fullName evidence="9">Cysteine desulfurase family protein</fullName>
    </submittedName>
</protein>
<dbReference type="InterPro" id="IPR015422">
    <property type="entry name" value="PyrdxlP-dep_Trfase_small"/>
</dbReference>
<dbReference type="RefSeq" id="WP_367778003.1">
    <property type="nucleotide sequence ID" value="NZ_JBFMIA010000001.1"/>
</dbReference>
<keyword evidence="3" id="KW-0479">Metal-binding</keyword>
<comment type="cofactor">
    <cofactor evidence="1 7">
        <name>pyridoxal 5'-phosphate</name>
        <dbReference type="ChEBI" id="CHEBI:597326"/>
    </cofactor>
</comment>
<dbReference type="PANTHER" id="PTHR11601">
    <property type="entry name" value="CYSTEINE DESULFURYLASE FAMILY MEMBER"/>
    <property type="match status" value="1"/>
</dbReference>
<dbReference type="NCBIfam" id="NF002806">
    <property type="entry name" value="PRK02948.1"/>
    <property type="match status" value="1"/>
</dbReference>
<evidence type="ECO:0000256" key="4">
    <source>
        <dbReference type="ARBA" id="ARBA00022898"/>
    </source>
</evidence>
<evidence type="ECO:0000256" key="5">
    <source>
        <dbReference type="ARBA" id="ARBA00023004"/>
    </source>
</evidence>
<comment type="similarity">
    <text evidence="2">Belongs to the class-V pyridoxal-phosphate-dependent aminotransferase family. NifS/IscS subfamily.</text>
</comment>
<reference evidence="9 10" key="1">
    <citation type="journal article" date="1979" name="Int. J. Syst. Evol. Microbiol.">
        <title>Bacillus globisporus subsp. marinus subsp. nov.</title>
        <authorList>
            <person name="Liu H."/>
        </authorList>
    </citation>
    <scope>NUCLEOTIDE SEQUENCE [LARGE SCALE GENOMIC DNA]</scope>
    <source>
        <strain evidence="9 10">DSM 1297</strain>
    </source>
</reference>
<dbReference type="InterPro" id="IPR000192">
    <property type="entry name" value="Aminotrans_V_dom"/>
</dbReference>
<organism evidence="9 10">
    <name type="scientific">Jeotgalibacillus marinus</name>
    <dbReference type="NCBI Taxonomy" id="86667"/>
    <lineage>
        <taxon>Bacteria</taxon>
        <taxon>Bacillati</taxon>
        <taxon>Bacillota</taxon>
        <taxon>Bacilli</taxon>
        <taxon>Bacillales</taxon>
        <taxon>Caryophanaceae</taxon>
        <taxon>Jeotgalibacillus</taxon>
    </lineage>
</organism>
<dbReference type="Pfam" id="PF00266">
    <property type="entry name" value="Aminotran_5"/>
    <property type="match status" value="1"/>
</dbReference>
<dbReference type="Proteomes" id="UP001556040">
    <property type="component" value="Unassembled WGS sequence"/>
</dbReference>
<evidence type="ECO:0000256" key="6">
    <source>
        <dbReference type="ARBA" id="ARBA00023014"/>
    </source>
</evidence>
<feature type="domain" description="Aminotransferase class V" evidence="8">
    <location>
        <begin position="2"/>
        <end position="363"/>
    </location>
</feature>
<evidence type="ECO:0000256" key="1">
    <source>
        <dbReference type="ARBA" id="ARBA00001933"/>
    </source>
</evidence>
<keyword evidence="10" id="KW-1185">Reference proteome</keyword>
<evidence type="ECO:0000313" key="10">
    <source>
        <dbReference type="Proteomes" id="UP001556040"/>
    </source>
</evidence>
<dbReference type="Gene3D" id="3.40.640.10">
    <property type="entry name" value="Type I PLP-dependent aspartate aminotransferase-like (Major domain)"/>
    <property type="match status" value="1"/>
</dbReference>
<dbReference type="InterPro" id="IPR020578">
    <property type="entry name" value="Aminotrans_V_PyrdxlP_BS"/>
</dbReference>
<gene>
    <name evidence="9" type="ORF">AB1471_02595</name>
</gene>
<dbReference type="Gene3D" id="3.90.1150.10">
    <property type="entry name" value="Aspartate Aminotransferase, domain 1"/>
    <property type="match status" value="1"/>
</dbReference>
<dbReference type="InterPro" id="IPR015421">
    <property type="entry name" value="PyrdxlP-dep_Trfase_major"/>
</dbReference>
<dbReference type="InterPro" id="IPR015424">
    <property type="entry name" value="PyrdxlP-dep_Trfase"/>
</dbReference>